<dbReference type="Proteomes" id="UP001501169">
    <property type="component" value="Unassembled WGS sequence"/>
</dbReference>
<keyword evidence="2" id="KW-0808">Transferase</keyword>
<gene>
    <name evidence="2" type="ORF">GCM10009098_12580</name>
</gene>
<dbReference type="PANTHER" id="PTHR13369:SF0">
    <property type="entry name" value="GLUTATHIONE S-TRANSFERASE C-TERMINAL DOMAIN-CONTAINING PROTEIN"/>
    <property type="match status" value="1"/>
</dbReference>
<dbReference type="SUPFAM" id="SSF53335">
    <property type="entry name" value="S-adenosyl-L-methionine-dependent methyltransferases"/>
    <property type="match status" value="1"/>
</dbReference>
<dbReference type="EMBL" id="BAAAEO010000002">
    <property type="protein sequence ID" value="GAA0546474.1"/>
    <property type="molecule type" value="Genomic_DNA"/>
</dbReference>
<dbReference type="Gene3D" id="3.40.50.150">
    <property type="entry name" value="Vaccinia Virus protein VP39"/>
    <property type="match status" value="1"/>
</dbReference>
<feature type="domain" description="Methyltransferase" evidence="1">
    <location>
        <begin position="114"/>
        <end position="233"/>
    </location>
</feature>
<dbReference type="GO" id="GO:0008168">
    <property type="term" value="F:methyltransferase activity"/>
    <property type="evidence" value="ECO:0007669"/>
    <property type="project" value="UniProtKB-KW"/>
</dbReference>
<evidence type="ECO:0000313" key="3">
    <source>
        <dbReference type="Proteomes" id="UP001501169"/>
    </source>
</evidence>
<dbReference type="Pfam" id="PF13679">
    <property type="entry name" value="Methyltransf_32"/>
    <property type="match status" value="1"/>
</dbReference>
<name>A0ABN1DL55_9GAMM</name>
<keyword evidence="2" id="KW-0489">Methyltransferase</keyword>
<dbReference type="InterPro" id="IPR025714">
    <property type="entry name" value="Methyltranfer_dom"/>
</dbReference>
<reference evidence="2 3" key="1">
    <citation type="journal article" date="2019" name="Int. J. Syst. Evol. Microbiol.">
        <title>The Global Catalogue of Microorganisms (GCM) 10K type strain sequencing project: providing services to taxonomists for standard genome sequencing and annotation.</title>
        <authorList>
            <consortium name="The Broad Institute Genomics Platform"/>
            <consortium name="The Broad Institute Genome Sequencing Center for Infectious Disease"/>
            <person name="Wu L."/>
            <person name="Ma J."/>
        </authorList>
    </citation>
    <scope>NUCLEOTIDE SEQUENCE [LARGE SCALE GENOMIC DNA]</scope>
    <source>
        <strain evidence="2 3">JCM 14331</strain>
    </source>
</reference>
<dbReference type="PANTHER" id="PTHR13369">
    <property type="match status" value="1"/>
</dbReference>
<proteinExistence type="predicted"/>
<keyword evidence="3" id="KW-1185">Reference proteome</keyword>
<organism evidence="2 3">
    <name type="scientific">Rheinheimera aquimaris</name>
    <dbReference type="NCBI Taxonomy" id="412437"/>
    <lineage>
        <taxon>Bacteria</taxon>
        <taxon>Pseudomonadati</taxon>
        <taxon>Pseudomonadota</taxon>
        <taxon>Gammaproteobacteria</taxon>
        <taxon>Chromatiales</taxon>
        <taxon>Chromatiaceae</taxon>
        <taxon>Rheinheimera</taxon>
    </lineage>
</organism>
<comment type="caution">
    <text evidence="2">The sequence shown here is derived from an EMBL/GenBank/DDBJ whole genome shotgun (WGS) entry which is preliminary data.</text>
</comment>
<dbReference type="InterPro" id="IPR029063">
    <property type="entry name" value="SAM-dependent_MTases_sf"/>
</dbReference>
<dbReference type="GO" id="GO:0032259">
    <property type="term" value="P:methylation"/>
    <property type="evidence" value="ECO:0007669"/>
    <property type="project" value="UniProtKB-KW"/>
</dbReference>
<evidence type="ECO:0000259" key="1">
    <source>
        <dbReference type="Pfam" id="PF13679"/>
    </source>
</evidence>
<accession>A0ABN1DL55</accession>
<evidence type="ECO:0000313" key="2">
    <source>
        <dbReference type="EMBL" id="GAA0546474.1"/>
    </source>
</evidence>
<sequence>MWQNGGQLFMQISLSQQFGQLTAVLQQYRQYWQLLPFACDALPWPEQRLQQCLQVLDEQQLKHIDNSSELQQQVFAPFFPALFALPQFTRSAPERTLAPLPFWLENGIGGRKLQQIDAVCQQWPEQMLPVVEWCAGKGHLGRILAHRFTAPVTSIEWQAALCRQGEELAGKYKLAQQFICADVLNDSLQQVLQPQQQLVALHACGQLHISMLQQAVQAGCQQLLLVPCCYHLIPQPCYQPMSAMGTAQDLKLAKDDLKLVVQGQVTAGGRIEKLRGTEVLWRLAYDELRADLSSQRVYRPLASVGKHWFSGDFAGFAHWAAAQHQLTLPVNTDWTHYLQRGARRLQLVQRIELVRHLFRRPLELWLMLDKALYLQQHGYEVHLTQLCDYHITPRNLLLSAIKQS</sequence>
<protein>
    <submittedName>
        <fullName evidence="2">Methyltransferase</fullName>
    </submittedName>
</protein>